<gene>
    <name evidence="2" type="ORF">J6595_19980</name>
</gene>
<sequence>MNQKTLDRAERVFGTPVERHEKGSAMTLIREESDATREKSAKLKAMRLAREADAPEEPTAPTRAAPKKKVKRGRT</sequence>
<evidence type="ECO:0000256" key="1">
    <source>
        <dbReference type="SAM" id="MobiDB-lite"/>
    </source>
</evidence>
<feature type="compositionally biased region" description="Basic residues" evidence="1">
    <location>
        <begin position="65"/>
        <end position="75"/>
    </location>
</feature>
<accession>A0ABS4BMC9</accession>
<proteinExistence type="predicted"/>
<feature type="region of interest" description="Disordered" evidence="1">
    <location>
        <begin position="47"/>
        <end position="75"/>
    </location>
</feature>
<reference evidence="2 3" key="1">
    <citation type="submission" date="2021-04" db="EMBL/GenBank/DDBJ databases">
        <title>Whole genome sequence of Jiella sp. KSK16Y-1.</title>
        <authorList>
            <person name="Tuo L."/>
        </authorList>
    </citation>
    <scope>NUCLEOTIDE SEQUENCE [LARGE SCALE GENOMIC DNA]</scope>
    <source>
        <strain evidence="2 3">KSK16Y-1</strain>
    </source>
</reference>
<evidence type="ECO:0000313" key="3">
    <source>
        <dbReference type="Proteomes" id="UP000678276"/>
    </source>
</evidence>
<evidence type="ECO:0008006" key="4">
    <source>
        <dbReference type="Google" id="ProtNLM"/>
    </source>
</evidence>
<comment type="caution">
    <text evidence="2">The sequence shown here is derived from an EMBL/GenBank/DDBJ whole genome shotgun (WGS) entry which is preliminary data.</text>
</comment>
<dbReference type="RefSeq" id="WP_209597052.1">
    <property type="nucleotide sequence ID" value="NZ_JAGJCF010000021.1"/>
</dbReference>
<evidence type="ECO:0000313" key="2">
    <source>
        <dbReference type="EMBL" id="MBP0617864.1"/>
    </source>
</evidence>
<name>A0ABS4BMC9_9HYPH</name>
<organism evidence="2 3">
    <name type="scientific">Jiella mangrovi</name>
    <dbReference type="NCBI Taxonomy" id="2821407"/>
    <lineage>
        <taxon>Bacteria</taxon>
        <taxon>Pseudomonadati</taxon>
        <taxon>Pseudomonadota</taxon>
        <taxon>Alphaproteobacteria</taxon>
        <taxon>Hyphomicrobiales</taxon>
        <taxon>Aurantimonadaceae</taxon>
        <taxon>Jiella</taxon>
    </lineage>
</organism>
<dbReference type="Proteomes" id="UP000678276">
    <property type="component" value="Unassembled WGS sequence"/>
</dbReference>
<keyword evidence="3" id="KW-1185">Reference proteome</keyword>
<protein>
    <recommendedName>
        <fullName evidence="4">Transcriptional regulator</fullName>
    </recommendedName>
</protein>
<dbReference type="EMBL" id="JAGJCF010000021">
    <property type="protein sequence ID" value="MBP0617864.1"/>
    <property type="molecule type" value="Genomic_DNA"/>
</dbReference>